<evidence type="ECO:0000313" key="2">
    <source>
        <dbReference type="Proteomes" id="UP000246464"/>
    </source>
</evidence>
<proteinExistence type="predicted"/>
<name>A0A2U9BY64_SCOMX</name>
<evidence type="ECO:0000313" key="1">
    <source>
        <dbReference type="EMBL" id="AWP09091.1"/>
    </source>
</evidence>
<gene>
    <name evidence="1" type="ORF">SMAX5B_019522</name>
</gene>
<keyword evidence="2" id="KW-1185">Reference proteome</keyword>
<dbReference type="Proteomes" id="UP000246464">
    <property type="component" value="Chromosome 11"/>
</dbReference>
<dbReference type="EMBL" id="CP026253">
    <property type="protein sequence ID" value="AWP09091.1"/>
    <property type="molecule type" value="Genomic_DNA"/>
</dbReference>
<dbReference type="AlphaFoldDB" id="A0A2U9BY64"/>
<organism evidence="1 2">
    <name type="scientific">Scophthalmus maximus</name>
    <name type="common">Turbot</name>
    <name type="synonym">Psetta maxima</name>
    <dbReference type="NCBI Taxonomy" id="52904"/>
    <lineage>
        <taxon>Eukaryota</taxon>
        <taxon>Metazoa</taxon>
        <taxon>Chordata</taxon>
        <taxon>Craniata</taxon>
        <taxon>Vertebrata</taxon>
        <taxon>Euteleostomi</taxon>
        <taxon>Actinopterygii</taxon>
        <taxon>Neopterygii</taxon>
        <taxon>Teleostei</taxon>
        <taxon>Neoteleostei</taxon>
        <taxon>Acanthomorphata</taxon>
        <taxon>Carangaria</taxon>
        <taxon>Pleuronectiformes</taxon>
        <taxon>Pleuronectoidei</taxon>
        <taxon>Scophthalmidae</taxon>
        <taxon>Scophthalmus</taxon>
    </lineage>
</organism>
<accession>A0A2U9BY64</accession>
<reference evidence="1 2" key="1">
    <citation type="submission" date="2017-12" db="EMBL/GenBank/DDBJ databases">
        <title>Integrating genomic resources of turbot (Scophthalmus maximus) in depth evaluation of genetic and physical mapping variation across individuals.</title>
        <authorList>
            <person name="Martinez P."/>
        </authorList>
    </citation>
    <scope>NUCLEOTIDE SEQUENCE [LARGE SCALE GENOMIC DNA]</scope>
</reference>
<sequence length="80" mass="8315">MWERVGVVAGFGAEVDLGVIGIAVEVQVEAAEYLTEGEDVGDEEEGTEYGALGNALCDCGCGRDLGSARNSTLEVGVSRY</sequence>
<protein>
    <submittedName>
        <fullName evidence="1">Putative splicing factor arginine/serine-rich 7</fullName>
    </submittedName>
</protein>